<dbReference type="EMBL" id="VEVO01000011">
    <property type="protein sequence ID" value="KAF0034638.1"/>
    <property type="molecule type" value="Genomic_DNA"/>
</dbReference>
<protein>
    <submittedName>
        <fullName evidence="1">Uncharacterized protein</fullName>
    </submittedName>
</protein>
<reference evidence="1 2" key="1">
    <citation type="submission" date="2019-06" db="EMBL/GenBank/DDBJ databases">
        <title>Draft genomes of female and male turbot (Scophthalmus maximus).</title>
        <authorList>
            <person name="Xu H."/>
            <person name="Xu X.-W."/>
            <person name="Shao C."/>
            <person name="Chen S."/>
        </authorList>
    </citation>
    <scope>NUCLEOTIDE SEQUENCE [LARGE SCALE GENOMIC DNA]</scope>
    <source>
        <strain evidence="1">Ysfricsl-2016a</strain>
        <tissue evidence="1">Blood</tissue>
    </source>
</reference>
<accession>A0A6A4SR90</accession>
<sequence>MSRVCRITLTVSPSLCKPDTNRKARAQLAVLAKHETTTRRRTCDSNWSHRFIFDRLVNTVRQYYLHRKSMYTSVEQLASETWTCWTWTCLTWTCWISIGPLLDLDLLDLCWTWTCWISEGPGPVGPMLDMDLLDLDLLDFCWTWTCWTNVGHGPVGPLWDMIQIQPCPPGSEVLLSPLSLLFKRPALCGIYGLTRASPGPEPYVLVSISLHGKRQIRTVHIHMVISEMG</sequence>
<gene>
    <name evidence="1" type="ORF">F2P81_012396</name>
</gene>
<evidence type="ECO:0000313" key="2">
    <source>
        <dbReference type="Proteomes" id="UP000438429"/>
    </source>
</evidence>
<evidence type="ECO:0000313" key="1">
    <source>
        <dbReference type="EMBL" id="KAF0034638.1"/>
    </source>
</evidence>
<comment type="caution">
    <text evidence="1">The sequence shown here is derived from an EMBL/GenBank/DDBJ whole genome shotgun (WGS) entry which is preliminary data.</text>
</comment>
<proteinExistence type="predicted"/>
<organism evidence="1 2">
    <name type="scientific">Scophthalmus maximus</name>
    <name type="common">Turbot</name>
    <name type="synonym">Psetta maxima</name>
    <dbReference type="NCBI Taxonomy" id="52904"/>
    <lineage>
        <taxon>Eukaryota</taxon>
        <taxon>Metazoa</taxon>
        <taxon>Chordata</taxon>
        <taxon>Craniata</taxon>
        <taxon>Vertebrata</taxon>
        <taxon>Euteleostomi</taxon>
        <taxon>Actinopterygii</taxon>
        <taxon>Neopterygii</taxon>
        <taxon>Teleostei</taxon>
        <taxon>Neoteleostei</taxon>
        <taxon>Acanthomorphata</taxon>
        <taxon>Carangaria</taxon>
        <taxon>Pleuronectiformes</taxon>
        <taxon>Pleuronectoidei</taxon>
        <taxon>Scophthalmidae</taxon>
        <taxon>Scophthalmus</taxon>
    </lineage>
</organism>
<dbReference type="Proteomes" id="UP000438429">
    <property type="component" value="Unassembled WGS sequence"/>
</dbReference>
<name>A0A6A4SR90_SCOMX</name>
<dbReference type="AlphaFoldDB" id="A0A6A4SR90"/>